<dbReference type="Proteomes" id="UP000551878">
    <property type="component" value="Unassembled WGS sequence"/>
</dbReference>
<sequence length="187" mass="21886">MSTVAVKTKKEAMLEEISSIKRNYSNHLIIYFEEDDVPTQTEENILIVYSKLNESLIDKILSHDTFSYCLDDHMTELHMIFKGELQHSSSFTRSIIRNLEDEKEERKLMLNKEKVEQYFTEQEALIMDQLLEGKNVEEMAKTIFLSPPTIYRYLNVVKKKLDCTNHTSILKTLIKNDMVNVREGSLS</sequence>
<name>A0A840QPV1_9BACI</name>
<dbReference type="InterPro" id="IPR000792">
    <property type="entry name" value="Tscrpt_reg_LuxR_C"/>
</dbReference>
<dbReference type="InterPro" id="IPR016032">
    <property type="entry name" value="Sig_transdc_resp-reg_C-effctor"/>
</dbReference>
<evidence type="ECO:0000313" key="5">
    <source>
        <dbReference type="Proteomes" id="UP000551878"/>
    </source>
</evidence>
<evidence type="ECO:0000259" key="3">
    <source>
        <dbReference type="SMART" id="SM00421"/>
    </source>
</evidence>
<reference evidence="4 5" key="1">
    <citation type="submission" date="2020-08" db="EMBL/GenBank/DDBJ databases">
        <title>Genomic Encyclopedia of Type Strains, Phase IV (KMG-IV): sequencing the most valuable type-strain genomes for metagenomic binning, comparative biology and taxonomic classification.</title>
        <authorList>
            <person name="Goeker M."/>
        </authorList>
    </citation>
    <scope>NUCLEOTIDE SEQUENCE [LARGE SCALE GENOMIC DNA]</scope>
    <source>
        <strain evidence="4 5">DSM 24696</strain>
    </source>
</reference>
<dbReference type="AlphaFoldDB" id="A0A840QPV1"/>
<dbReference type="RefSeq" id="WP_184663854.1">
    <property type="nucleotide sequence ID" value="NZ_JACHHB010000006.1"/>
</dbReference>
<dbReference type="Gene3D" id="1.10.10.10">
    <property type="entry name" value="Winged helix-like DNA-binding domain superfamily/Winged helix DNA-binding domain"/>
    <property type="match status" value="1"/>
</dbReference>
<gene>
    <name evidence="4" type="ORF">HNQ41_001591</name>
</gene>
<dbReference type="GO" id="GO:0006355">
    <property type="term" value="P:regulation of DNA-templated transcription"/>
    <property type="evidence" value="ECO:0007669"/>
    <property type="project" value="InterPro"/>
</dbReference>
<evidence type="ECO:0000313" key="4">
    <source>
        <dbReference type="EMBL" id="MBB5173404.1"/>
    </source>
</evidence>
<dbReference type="InterPro" id="IPR036388">
    <property type="entry name" value="WH-like_DNA-bd_sf"/>
</dbReference>
<dbReference type="SUPFAM" id="SSF46894">
    <property type="entry name" value="C-terminal effector domain of the bipartite response regulators"/>
    <property type="match status" value="1"/>
</dbReference>
<comment type="caution">
    <text evidence="4">The sequence shown here is derived from an EMBL/GenBank/DDBJ whole genome shotgun (WGS) entry which is preliminary data.</text>
</comment>
<evidence type="ECO:0000256" key="2">
    <source>
        <dbReference type="ARBA" id="ARBA00023163"/>
    </source>
</evidence>
<evidence type="ECO:0000256" key="1">
    <source>
        <dbReference type="ARBA" id="ARBA00023015"/>
    </source>
</evidence>
<dbReference type="GO" id="GO:0003677">
    <property type="term" value="F:DNA binding"/>
    <property type="evidence" value="ECO:0007669"/>
    <property type="project" value="UniProtKB-KW"/>
</dbReference>
<accession>A0A840QPV1</accession>
<organism evidence="4 5">
    <name type="scientific">Texcoconibacillus texcoconensis</name>
    <dbReference type="NCBI Taxonomy" id="1095777"/>
    <lineage>
        <taxon>Bacteria</taxon>
        <taxon>Bacillati</taxon>
        <taxon>Bacillota</taxon>
        <taxon>Bacilli</taxon>
        <taxon>Bacillales</taxon>
        <taxon>Bacillaceae</taxon>
        <taxon>Texcoconibacillus</taxon>
    </lineage>
</organism>
<dbReference type="EMBL" id="JACHHB010000006">
    <property type="protein sequence ID" value="MBB5173404.1"/>
    <property type="molecule type" value="Genomic_DNA"/>
</dbReference>
<protein>
    <submittedName>
        <fullName evidence="4">DNA-binding NarL/FixJ family response regulator</fullName>
    </submittedName>
</protein>
<keyword evidence="4" id="KW-0238">DNA-binding</keyword>
<keyword evidence="5" id="KW-1185">Reference proteome</keyword>
<dbReference type="SMART" id="SM00421">
    <property type="entry name" value="HTH_LUXR"/>
    <property type="match status" value="1"/>
</dbReference>
<keyword evidence="1" id="KW-0805">Transcription regulation</keyword>
<proteinExistence type="predicted"/>
<keyword evidence="2" id="KW-0804">Transcription</keyword>
<feature type="domain" description="HTH luxR-type" evidence="3">
    <location>
        <begin position="116"/>
        <end position="173"/>
    </location>
</feature>
<dbReference type="Pfam" id="PF00196">
    <property type="entry name" value="GerE"/>
    <property type="match status" value="1"/>
</dbReference>